<accession>A0A382F5I2</accession>
<sequence length="304" mass="32813">MQMLRNVALLILLAAAPASAQDYTVIAVSHIDNKVSEVHPVTGEILQEFFVPGEWYGETHEGVIGPDSKTAYISIPYAKQVVILDLETFTQTGVIESEHFSRPSEIRGFARIGRRESTSSDPHGLALTADGKKLYITVQFAETPGIIVYDIETGTIKKINTVSAGNHLAIHPSNGKLYFPTRDFRVVVIDTTTDQISSVIRLHQGSRPTGVDFGGPNEEAWVNGDGDGSVTVIDTRTDQIIEVIEPAVSGGGRTAVSPDERLVASTHGPLVTILDTRTREVLASLKISPEGDDTGHGFPLFSPD</sequence>
<proteinExistence type="predicted"/>
<protein>
    <recommendedName>
        <fullName evidence="2">SMP-30/Gluconolactonase/LRE-like region domain-containing protein</fullName>
    </recommendedName>
</protein>
<name>A0A382F5I2_9ZZZZ</name>
<dbReference type="PANTHER" id="PTHR47197">
    <property type="entry name" value="PROTEIN NIRF"/>
    <property type="match status" value="1"/>
</dbReference>
<dbReference type="PANTHER" id="PTHR47197:SF3">
    <property type="entry name" value="DIHYDRO-HEME D1 DEHYDROGENASE"/>
    <property type="match status" value="1"/>
</dbReference>
<dbReference type="SUPFAM" id="SSF50969">
    <property type="entry name" value="YVTN repeat-like/Quinoprotein amine dehydrogenase"/>
    <property type="match status" value="1"/>
</dbReference>
<dbReference type="InterPro" id="IPR051200">
    <property type="entry name" value="Host-pathogen_enzymatic-act"/>
</dbReference>
<evidence type="ECO:0008006" key="2">
    <source>
        <dbReference type="Google" id="ProtNLM"/>
    </source>
</evidence>
<reference evidence="1" key="1">
    <citation type="submission" date="2018-05" db="EMBL/GenBank/DDBJ databases">
        <authorList>
            <person name="Lanie J.A."/>
            <person name="Ng W.-L."/>
            <person name="Kazmierczak K.M."/>
            <person name="Andrzejewski T.M."/>
            <person name="Davidsen T.M."/>
            <person name="Wayne K.J."/>
            <person name="Tettelin H."/>
            <person name="Glass J.I."/>
            <person name="Rusch D."/>
            <person name="Podicherti R."/>
            <person name="Tsui H.-C.T."/>
            <person name="Winkler M.E."/>
        </authorList>
    </citation>
    <scope>NUCLEOTIDE SEQUENCE</scope>
</reference>
<organism evidence="1">
    <name type="scientific">marine metagenome</name>
    <dbReference type="NCBI Taxonomy" id="408172"/>
    <lineage>
        <taxon>unclassified sequences</taxon>
        <taxon>metagenomes</taxon>
        <taxon>ecological metagenomes</taxon>
    </lineage>
</organism>
<dbReference type="Gene3D" id="2.130.10.10">
    <property type="entry name" value="YVTN repeat-like/Quinoprotein amine dehydrogenase"/>
    <property type="match status" value="2"/>
</dbReference>
<dbReference type="InterPro" id="IPR015943">
    <property type="entry name" value="WD40/YVTN_repeat-like_dom_sf"/>
</dbReference>
<dbReference type="InterPro" id="IPR011044">
    <property type="entry name" value="Quino_amine_DH_bsu"/>
</dbReference>
<gene>
    <name evidence="1" type="ORF">METZ01_LOCUS210181</name>
</gene>
<evidence type="ECO:0000313" key="1">
    <source>
        <dbReference type="EMBL" id="SVB57327.1"/>
    </source>
</evidence>
<dbReference type="EMBL" id="UINC01047714">
    <property type="protein sequence ID" value="SVB57327.1"/>
    <property type="molecule type" value="Genomic_DNA"/>
</dbReference>
<feature type="non-terminal residue" evidence="1">
    <location>
        <position position="304"/>
    </location>
</feature>
<dbReference type="AlphaFoldDB" id="A0A382F5I2"/>